<evidence type="ECO:0000256" key="1">
    <source>
        <dbReference type="SAM" id="MobiDB-lite"/>
    </source>
</evidence>
<name>A0A643JQG0_9ACTN</name>
<keyword evidence="3" id="KW-1185">Reference proteome</keyword>
<sequence length="122" mass="12470">MRVPPVNTVSPGITATDIARKELACPGGDAMRQILRRSAAKRIAMVDDIAAPVEFLAGPAASLITGADQRAGTAHPRAGARLWLTAARSPETPSLAVRGPVSGSSGSELVDKNGWDASGDGL</sequence>
<accession>A0A643JQG0</accession>
<feature type="region of interest" description="Disordered" evidence="1">
    <location>
        <begin position="89"/>
        <end position="122"/>
    </location>
</feature>
<dbReference type="SUPFAM" id="SSF51735">
    <property type="entry name" value="NAD(P)-binding Rossmann-fold domains"/>
    <property type="match status" value="1"/>
</dbReference>
<dbReference type="Pfam" id="PF13561">
    <property type="entry name" value="adh_short_C2"/>
    <property type="match status" value="1"/>
</dbReference>
<dbReference type="EMBL" id="VZRB01000080">
    <property type="protein sequence ID" value="KAB1138965.1"/>
    <property type="molecule type" value="Genomic_DNA"/>
</dbReference>
<comment type="caution">
    <text evidence="2">The sequence shown here is derived from an EMBL/GenBank/DDBJ whole genome shotgun (WGS) entry which is preliminary data.</text>
</comment>
<dbReference type="Proteomes" id="UP000442707">
    <property type="component" value="Unassembled WGS sequence"/>
</dbReference>
<protein>
    <submittedName>
        <fullName evidence="2">SDR family oxidoreductase</fullName>
    </submittedName>
</protein>
<dbReference type="AlphaFoldDB" id="A0A643JQG0"/>
<evidence type="ECO:0000313" key="2">
    <source>
        <dbReference type="EMBL" id="KAB1138965.1"/>
    </source>
</evidence>
<reference evidence="2 3" key="1">
    <citation type="submission" date="2019-09" db="EMBL/GenBank/DDBJ databases">
        <title>Screening of Novel Bioactive Compounds from Soil-Associated.</title>
        <authorList>
            <person name="Zhao S."/>
        </authorList>
    </citation>
    <scope>NUCLEOTIDE SEQUENCE [LARGE SCALE GENOMIC DNA]</scope>
    <source>
        <strain evidence="2 3">HIT-DPA4</strain>
    </source>
</reference>
<dbReference type="InterPro" id="IPR036291">
    <property type="entry name" value="NAD(P)-bd_dom_sf"/>
</dbReference>
<organism evidence="2 3">
    <name type="scientific">Streptomyces luteolifulvus</name>
    <dbReference type="NCBI Taxonomy" id="2615112"/>
    <lineage>
        <taxon>Bacteria</taxon>
        <taxon>Bacillati</taxon>
        <taxon>Actinomycetota</taxon>
        <taxon>Actinomycetes</taxon>
        <taxon>Kitasatosporales</taxon>
        <taxon>Streptomycetaceae</taxon>
        <taxon>Streptomyces</taxon>
    </lineage>
</organism>
<dbReference type="InterPro" id="IPR002347">
    <property type="entry name" value="SDR_fam"/>
</dbReference>
<gene>
    <name evidence="2" type="ORF">F7R91_41440</name>
</gene>
<proteinExistence type="predicted"/>
<dbReference type="Gene3D" id="3.40.50.720">
    <property type="entry name" value="NAD(P)-binding Rossmann-like Domain"/>
    <property type="match status" value="1"/>
</dbReference>
<evidence type="ECO:0000313" key="3">
    <source>
        <dbReference type="Proteomes" id="UP000442707"/>
    </source>
</evidence>